<dbReference type="EMBL" id="FORO01000027">
    <property type="protein sequence ID" value="SFJ40405.1"/>
    <property type="molecule type" value="Genomic_DNA"/>
</dbReference>
<evidence type="ECO:0000313" key="2">
    <source>
        <dbReference type="EMBL" id="SFJ40405.1"/>
    </source>
</evidence>
<feature type="compositionally biased region" description="Acidic residues" evidence="1">
    <location>
        <begin position="86"/>
        <end position="115"/>
    </location>
</feature>
<feature type="compositionally biased region" description="Basic and acidic residues" evidence="1">
    <location>
        <begin position="1"/>
        <end position="11"/>
    </location>
</feature>
<dbReference type="OMA" id="NEFQPIP"/>
<feature type="region of interest" description="Disordered" evidence="1">
    <location>
        <begin position="51"/>
        <end position="157"/>
    </location>
</feature>
<sequence>MHVRSPSRETESTDQADSSSGSRIGRKLFVLAVGVVAVAYLVSRYRSERLPSSVAELRERAPATQRLREEATDAVSNEFQPIPIGDSEETETDEAETDDTTDVVDDVETTSDVTDEERSPAEIAERAAEDGPEPGEMAVDEAVEDELAGEESAEDEE</sequence>
<dbReference type="AlphaFoldDB" id="A0A1I3R2R0"/>
<evidence type="ECO:0000256" key="1">
    <source>
        <dbReference type="SAM" id="MobiDB-lite"/>
    </source>
</evidence>
<dbReference type="Proteomes" id="UP000182829">
    <property type="component" value="Unassembled WGS sequence"/>
</dbReference>
<dbReference type="OrthoDB" id="387063at2157"/>
<proteinExistence type="predicted"/>
<feature type="region of interest" description="Disordered" evidence="1">
    <location>
        <begin position="1"/>
        <end position="21"/>
    </location>
</feature>
<feature type="compositionally biased region" description="Basic and acidic residues" evidence="1">
    <location>
        <begin position="116"/>
        <end position="129"/>
    </location>
</feature>
<name>A0A1I3R2R0_9EURY</name>
<protein>
    <submittedName>
        <fullName evidence="2">Uncharacterized protein</fullName>
    </submittedName>
</protein>
<accession>A0A1I3R2R0</accession>
<organism evidence="2 3">
    <name type="scientific">Natronobacterium gregoryi</name>
    <dbReference type="NCBI Taxonomy" id="44930"/>
    <lineage>
        <taxon>Archaea</taxon>
        <taxon>Methanobacteriati</taxon>
        <taxon>Methanobacteriota</taxon>
        <taxon>Stenosarchaea group</taxon>
        <taxon>Halobacteria</taxon>
        <taxon>Halobacteriales</taxon>
        <taxon>Natrialbaceae</taxon>
        <taxon>Natronobacterium</taxon>
    </lineage>
</organism>
<evidence type="ECO:0000313" key="3">
    <source>
        <dbReference type="Proteomes" id="UP000182829"/>
    </source>
</evidence>
<dbReference type="GeneID" id="14210303"/>
<feature type="compositionally biased region" description="Basic and acidic residues" evidence="1">
    <location>
        <begin position="56"/>
        <end position="71"/>
    </location>
</feature>
<dbReference type="RefSeq" id="WP_005577045.1">
    <property type="nucleotide sequence ID" value="NZ_FORO01000027.1"/>
</dbReference>
<reference evidence="2 3" key="1">
    <citation type="submission" date="2016-10" db="EMBL/GenBank/DDBJ databases">
        <authorList>
            <person name="de Groot N.N."/>
        </authorList>
    </citation>
    <scope>NUCLEOTIDE SEQUENCE [LARGE SCALE GENOMIC DNA]</scope>
    <source>
        <strain evidence="2 3">SP2</strain>
    </source>
</reference>
<gene>
    <name evidence="2" type="ORF">SAMN05443661_12710</name>
</gene>
<feature type="compositionally biased region" description="Acidic residues" evidence="1">
    <location>
        <begin position="130"/>
        <end position="157"/>
    </location>
</feature>